<keyword evidence="1" id="KW-1133">Transmembrane helix</keyword>
<comment type="caution">
    <text evidence="2">The sequence shown here is derived from an EMBL/GenBank/DDBJ whole genome shotgun (WGS) entry which is preliminary data.</text>
</comment>
<evidence type="ECO:0000256" key="1">
    <source>
        <dbReference type="SAM" id="Phobius"/>
    </source>
</evidence>
<organism evidence="2 3">
    <name type="scientific">Periweissella beninensis</name>
    <dbReference type="NCBI Taxonomy" id="504936"/>
    <lineage>
        <taxon>Bacteria</taxon>
        <taxon>Bacillati</taxon>
        <taxon>Bacillota</taxon>
        <taxon>Bacilli</taxon>
        <taxon>Lactobacillales</taxon>
        <taxon>Lactobacillaceae</taxon>
        <taxon>Periweissella</taxon>
    </lineage>
</organism>
<dbReference type="RefSeq" id="WP_205144343.1">
    <property type="nucleotide sequence ID" value="NZ_JAFBDN010000035.1"/>
</dbReference>
<dbReference type="Proteomes" id="UP001057481">
    <property type="component" value="Unassembled WGS sequence"/>
</dbReference>
<accession>A0ABT0VIJ8</accession>
<proteinExistence type="predicted"/>
<keyword evidence="1" id="KW-0812">Transmembrane</keyword>
<keyword evidence="1" id="KW-0472">Membrane</keyword>
<reference evidence="2" key="1">
    <citation type="submission" date="2021-04" db="EMBL/GenBank/DDBJ databases">
        <title>Taxonomic assessment of Weissella genus.</title>
        <authorList>
            <person name="Fanelli F."/>
            <person name="Chieffi D."/>
            <person name="Dell'Aquila A."/>
            <person name="Gyu-Sung C."/>
            <person name="Franz C.M.A.P."/>
            <person name="Fusco V."/>
        </authorList>
    </citation>
    <scope>NUCLEOTIDE SEQUENCE</scope>
    <source>
        <strain evidence="2">LMG 25373</strain>
    </source>
</reference>
<evidence type="ECO:0000313" key="3">
    <source>
        <dbReference type="Proteomes" id="UP001057481"/>
    </source>
</evidence>
<protein>
    <recommendedName>
        <fullName evidence="4">PIN-like protein</fullName>
    </recommendedName>
</protein>
<dbReference type="EMBL" id="JAGMVS010000059">
    <property type="protein sequence ID" value="MCM2437224.1"/>
    <property type="molecule type" value="Genomic_DNA"/>
</dbReference>
<name>A0ABT0VIJ8_9LACO</name>
<keyword evidence="3" id="KW-1185">Reference proteome</keyword>
<evidence type="ECO:0000313" key="2">
    <source>
        <dbReference type="EMBL" id="MCM2437224.1"/>
    </source>
</evidence>
<sequence>MTLSGANGTITLALALSIPNSIKMRLPIIFVAGSVVIISLIVPVISLKFVMQKYQVTKVTALISISSL</sequence>
<gene>
    <name evidence="2" type="ORF">KAK10_04775</name>
</gene>
<feature type="transmembrane region" description="Helical" evidence="1">
    <location>
        <begin position="26"/>
        <end position="50"/>
    </location>
</feature>
<evidence type="ECO:0008006" key="4">
    <source>
        <dbReference type="Google" id="ProtNLM"/>
    </source>
</evidence>